<accession>A0AAE0A0H6</accession>
<dbReference type="InterPro" id="IPR026960">
    <property type="entry name" value="RVT-Znf"/>
</dbReference>
<dbReference type="AlphaFoldDB" id="A0AAE0A0H6"/>
<dbReference type="EMBL" id="JANJYJ010000007">
    <property type="protein sequence ID" value="KAK3198465.1"/>
    <property type="molecule type" value="Genomic_DNA"/>
</dbReference>
<comment type="caution">
    <text evidence="2">The sequence shown here is derived from an EMBL/GenBank/DDBJ whole genome shotgun (WGS) entry which is preliminary data.</text>
</comment>
<evidence type="ECO:0000313" key="2">
    <source>
        <dbReference type="EMBL" id="KAK3198465.1"/>
    </source>
</evidence>
<reference evidence="2" key="1">
    <citation type="journal article" date="2023" name="Plant J.">
        <title>Genome sequences and population genomics provide insights into the demographic history, inbreeding, and mutation load of two 'living fossil' tree species of Dipteronia.</title>
        <authorList>
            <person name="Feng Y."/>
            <person name="Comes H.P."/>
            <person name="Chen J."/>
            <person name="Zhu S."/>
            <person name="Lu R."/>
            <person name="Zhang X."/>
            <person name="Li P."/>
            <person name="Qiu J."/>
            <person name="Olsen K.M."/>
            <person name="Qiu Y."/>
        </authorList>
    </citation>
    <scope>NUCLEOTIDE SEQUENCE</scope>
    <source>
        <strain evidence="2">NBL</strain>
    </source>
</reference>
<sequence length="388" mass="45069">MNVSKSAVDSYVWRSLLWGREIPEKGMRWQVGNGSEIKIYKDNWIPSSVSLKIISLQTLGLEATVDSLISVSGGWDIATLKRNFSKEEIDGILRIPVGFRHAKDSLIWDFENNGCFSVRSGYWVGRDLACSRDMASNSGELSNWWKVLWRMKLPMKIKLFIWKACNDWIPSMANLTRRKIRVDDICPICKKENETTIHALWECKNLKFVRQKWVPRNIDVTRRYSNFLELMTNVASKLSFEHLDLLCTIFWRVWYIRKLGVFEKGKTDCNEVIWWSRNYLDLFNSANEKKKDINQSQRTASDTGWRPPMLGLLKANCDAVVDPEKQRIDSIGNMLNEMNGVIVLNTHKWANQAAYGLAKYDLLIDEDRFWMEEAPNSVSHIIMADMPI</sequence>
<protein>
    <recommendedName>
        <fullName evidence="1">Reverse transcriptase zinc-binding domain-containing protein</fullName>
    </recommendedName>
</protein>
<gene>
    <name evidence="2" type="ORF">Dsin_021880</name>
</gene>
<evidence type="ECO:0000259" key="1">
    <source>
        <dbReference type="Pfam" id="PF13966"/>
    </source>
</evidence>
<keyword evidence="3" id="KW-1185">Reference proteome</keyword>
<name>A0AAE0A0H6_9ROSI</name>
<evidence type="ECO:0000313" key="3">
    <source>
        <dbReference type="Proteomes" id="UP001281410"/>
    </source>
</evidence>
<proteinExistence type="predicted"/>
<dbReference type="Pfam" id="PF13966">
    <property type="entry name" value="zf-RVT"/>
    <property type="match status" value="1"/>
</dbReference>
<dbReference type="Proteomes" id="UP001281410">
    <property type="component" value="Unassembled WGS sequence"/>
</dbReference>
<feature type="domain" description="Reverse transcriptase zinc-binding" evidence="1">
    <location>
        <begin position="136"/>
        <end position="207"/>
    </location>
</feature>
<organism evidence="2 3">
    <name type="scientific">Dipteronia sinensis</name>
    <dbReference type="NCBI Taxonomy" id="43782"/>
    <lineage>
        <taxon>Eukaryota</taxon>
        <taxon>Viridiplantae</taxon>
        <taxon>Streptophyta</taxon>
        <taxon>Embryophyta</taxon>
        <taxon>Tracheophyta</taxon>
        <taxon>Spermatophyta</taxon>
        <taxon>Magnoliopsida</taxon>
        <taxon>eudicotyledons</taxon>
        <taxon>Gunneridae</taxon>
        <taxon>Pentapetalae</taxon>
        <taxon>rosids</taxon>
        <taxon>malvids</taxon>
        <taxon>Sapindales</taxon>
        <taxon>Sapindaceae</taxon>
        <taxon>Hippocastanoideae</taxon>
        <taxon>Acereae</taxon>
        <taxon>Dipteronia</taxon>
    </lineage>
</organism>